<evidence type="ECO:0000313" key="3">
    <source>
        <dbReference type="Proteomes" id="UP000193623"/>
    </source>
</evidence>
<dbReference type="RefSeq" id="WP_085864367.1">
    <property type="nucleotide sequence ID" value="NZ_FWFT01000003.1"/>
</dbReference>
<sequence>MSLDPILSSAPIVQLHVLFACLALLSGPIAMFRRKRDRLHKIAGYVGVVGMLGLALTGLGIKSNIAVLAHFGPIHVFSILATWGMAEAIWAIRIGDIARHRRSMQSTWFGALGVAGLFTLLPGRTLNRALFGEPSAAGYVVIAMGLLGLWALWRMQRDRTLP</sequence>
<dbReference type="Pfam" id="PF10067">
    <property type="entry name" value="DUF2306"/>
    <property type="match status" value="1"/>
</dbReference>
<feature type="transmembrane region" description="Helical" evidence="1">
    <location>
        <begin position="12"/>
        <end position="30"/>
    </location>
</feature>
<evidence type="ECO:0008006" key="4">
    <source>
        <dbReference type="Google" id="ProtNLM"/>
    </source>
</evidence>
<reference evidence="2 3" key="1">
    <citation type="submission" date="2017-03" db="EMBL/GenBank/DDBJ databases">
        <authorList>
            <person name="Afonso C.L."/>
            <person name="Miller P.J."/>
            <person name="Scott M.A."/>
            <person name="Spackman E."/>
            <person name="Goraichik I."/>
            <person name="Dimitrov K.M."/>
            <person name="Suarez D.L."/>
            <person name="Swayne D.E."/>
        </authorList>
    </citation>
    <scope>NUCLEOTIDE SEQUENCE [LARGE SCALE GENOMIC DNA]</scope>
    <source>
        <strain evidence="2 3">CECT 8397</strain>
    </source>
</reference>
<keyword evidence="1" id="KW-0472">Membrane</keyword>
<dbReference type="Proteomes" id="UP000193623">
    <property type="component" value="Unassembled WGS sequence"/>
</dbReference>
<keyword evidence="3" id="KW-1185">Reference proteome</keyword>
<keyword evidence="1" id="KW-1133">Transmembrane helix</keyword>
<feature type="transmembrane region" description="Helical" evidence="1">
    <location>
        <begin position="67"/>
        <end position="86"/>
    </location>
</feature>
<organism evidence="2 3">
    <name type="scientific">Pseudooctadecabacter jejudonensis</name>
    <dbReference type="NCBI Taxonomy" id="1391910"/>
    <lineage>
        <taxon>Bacteria</taxon>
        <taxon>Pseudomonadati</taxon>
        <taxon>Pseudomonadota</taxon>
        <taxon>Alphaproteobacteria</taxon>
        <taxon>Rhodobacterales</taxon>
        <taxon>Paracoccaceae</taxon>
        <taxon>Pseudooctadecabacter</taxon>
    </lineage>
</organism>
<dbReference type="OrthoDB" id="9815686at2"/>
<feature type="transmembrane region" description="Helical" evidence="1">
    <location>
        <begin position="107"/>
        <end position="124"/>
    </location>
</feature>
<gene>
    <name evidence="2" type="ORF">PSJ8397_01924</name>
</gene>
<name>A0A1Y5SEF9_9RHOB</name>
<dbReference type="AlphaFoldDB" id="A0A1Y5SEF9"/>
<dbReference type="InterPro" id="IPR018750">
    <property type="entry name" value="DUF2306_membrane"/>
</dbReference>
<keyword evidence="1" id="KW-0812">Transmembrane</keyword>
<feature type="transmembrane region" description="Helical" evidence="1">
    <location>
        <begin position="136"/>
        <end position="153"/>
    </location>
</feature>
<proteinExistence type="predicted"/>
<feature type="transmembrane region" description="Helical" evidence="1">
    <location>
        <begin position="42"/>
        <end position="61"/>
    </location>
</feature>
<accession>A0A1Y5SEF9</accession>
<evidence type="ECO:0000256" key="1">
    <source>
        <dbReference type="SAM" id="Phobius"/>
    </source>
</evidence>
<evidence type="ECO:0000313" key="2">
    <source>
        <dbReference type="EMBL" id="SLN38863.1"/>
    </source>
</evidence>
<dbReference type="EMBL" id="FWFT01000003">
    <property type="protein sequence ID" value="SLN38863.1"/>
    <property type="molecule type" value="Genomic_DNA"/>
</dbReference>
<protein>
    <recommendedName>
        <fullName evidence="4">DUF2306 domain-containing protein</fullName>
    </recommendedName>
</protein>